<comment type="subcellular location">
    <subcellularLocation>
        <location evidence="1">Cell envelope</location>
    </subcellularLocation>
</comment>
<dbReference type="PANTHER" id="PTHR42852">
    <property type="entry name" value="THIOL:DISULFIDE INTERCHANGE PROTEIN DSBE"/>
    <property type="match status" value="1"/>
</dbReference>
<dbReference type="InterPro" id="IPR017937">
    <property type="entry name" value="Thioredoxin_CS"/>
</dbReference>
<dbReference type="InterPro" id="IPR013740">
    <property type="entry name" value="Redoxin"/>
</dbReference>
<protein>
    <submittedName>
        <fullName evidence="5">Thiol-disulfide oxidoreductase ResA</fullName>
    </submittedName>
</protein>
<dbReference type="PROSITE" id="PS51352">
    <property type="entry name" value="THIOREDOXIN_2"/>
    <property type="match status" value="1"/>
</dbReference>
<dbReference type="GO" id="GO:0030313">
    <property type="term" value="C:cell envelope"/>
    <property type="evidence" value="ECO:0007669"/>
    <property type="project" value="UniProtKB-SubCell"/>
</dbReference>
<gene>
    <name evidence="5" type="primary">resA_3</name>
    <name evidence="5" type="ORF">Pr1d_17650</name>
</gene>
<dbReference type="RefSeq" id="WP_148073133.1">
    <property type="nucleotide sequence ID" value="NZ_CP042913.1"/>
</dbReference>
<dbReference type="Gene3D" id="3.40.30.10">
    <property type="entry name" value="Glutaredoxin"/>
    <property type="match status" value="1"/>
</dbReference>
<dbReference type="PANTHER" id="PTHR42852:SF13">
    <property type="entry name" value="PROTEIN DIPZ"/>
    <property type="match status" value="1"/>
</dbReference>
<evidence type="ECO:0000259" key="4">
    <source>
        <dbReference type="PROSITE" id="PS51352"/>
    </source>
</evidence>
<evidence type="ECO:0000313" key="5">
    <source>
        <dbReference type="EMBL" id="QEG34485.1"/>
    </source>
</evidence>
<dbReference type="Pfam" id="PF08534">
    <property type="entry name" value="Redoxin"/>
    <property type="match status" value="1"/>
</dbReference>
<dbReference type="InterPro" id="IPR036249">
    <property type="entry name" value="Thioredoxin-like_sf"/>
</dbReference>
<feature type="domain" description="Thioredoxin" evidence="4">
    <location>
        <begin position="38"/>
        <end position="177"/>
    </location>
</feature>
<name>A0A5B9QA33_9BACT</name>
<dbReference type="InterPro" id="IPR013766">
    <property type="entry name" value="Thioredoxin_domain"/>
</dbReference>
<dbReference type="KEGG" id="bgok:Pr1d_17650"/>
<organism evidence="5 6">
    <name type="scientific">Bythopirellula goksoeyrii</name>
    <dbReference type="NCBI Taxonomy" id="1400387"/>
    <lineage>
        <taxon>Bacteria</taxon>
        <taxon>Pseudomonadati</taxon>
        <taxon>Planctomycetota</taxon>
        <taxon>Planctomycetia</taxon>
        <taxon>Pirellulales</taxon>
        <taxon>Lacipirellulaceae</taxon>
        <taxon>Bythopirellula</taxon>
    </lineage>
</organism>
<keyword evidence="3" id="KW-0676">Redox-active center</keyword>
<evidence type="ECO:0000256" key="2">
    <source>
        <dbReference type="ARBA" id="ARBA00022748"/>
    </source>
</evidence>
<dbReference type="AlphaFoldDB" id="A0A5B9QA33"/>
<dbReference type="SUPFAM" id="SSF52833">
    <property type="entry name" value="Thioredoxin-like"/>
    <property type="match status" value="1"/>
</dbReference>
<dbReference type="PROSITE" id="PS00194">
    <property type="entry name" value="THIOREDOXIN_1"/>
    <property type="match status" value="1"/>
</dbReference>
<evidence type="ECO:0000313" key="6">
    <source>
        <dbReference type="Proteomes" id="UP000323917"/>
    </source>
</evidence>
<proteinExistence type="predicted"/>
<dbReference type="GO" id="GO:0016491">
    <property type="term" value="F:oxidoreductase activity"/>
    <property type="evidence" value="ECO:0007669"/>
    <property type="project" value="InterPro"/>
</dbReference>
<accession>A0A5B9QA33</accession>
<keyword evidence="2" id="KW-0201">Cytochrome c-type biogenesis</keyword>
<evidence type="ECO:0000256" key="3">
    <source>
        <dbReference type="ARBA" id="ARBA00023284"/>
    </source>
</evidence>
<keyword evidence="6" id="KW-1185">Reference proteome</keyword>
<dbReference type="GO" id="GO:0017004">
    <property type="term" value="P:cytochrome complex assembly"/>
    <property type="evidence" value="ECO:0007669"/>
    <property type="project" value="UniProtKB-KW"/>
</dbReference>
<reference evidence="5 6" key="1">
    <citation type="submission" date="2019-08" db="EMBL/GenBank/DDBJ databases">
        <title>Deep-cultivation of Planctomycetes and their phenomic and genomic characterization uncovers novel biology.</title>
        <authorList>
            <person name="Wiegand S."/>
            <person name="Jogler M."/>
            <person name="Boedeker C."/>
            <person name="Pinto D."/>
            <person name="Vollmers J."/>
            <person name="Rivas-Marin E."/>
            <person name="Kohn T."/>
            <person name="Peeters S.H."/>
            <person name="Heuer A."/>
            <person name="Rast P."/>
            <person name="Oberbeckmann S."/>
            <person name="Bunk B."/>
            <person name="Jeske O."/>
            <person name="Meyerdierks A."/>
            <person name="Storesund J.E."/>
            <person name="Kallscheuer N."/>
            <person name="Luecker S."/>
            <person name="Lage O.M."/>
            <person name="Pohl T."/>
            <person name="Merkel B.J."/>
            <person name="Hornburger P."/>
            <person name="Mueller R.-W."/>
            <person name="Bruemmer F."/>
            <person name="Labrenz M."/>
            <person name="Spormann A.M."/>
            <person name="Op den Camp H."/>
            <person name="Overmann J."/>
            <person name="Amann R."/>
            <person name="Jetten M.S.M."/>
            <person name="Mascher T."/>
            <person name="Medema M.H."/>
            <person name="Devos D.P."/>
            <person name="Kaster A.-K."/>
            <person name="Ovreas L."/>
            <person name="Rohde M."/>
            <person name="Galperin M.Y."/>
            <person name="Jogler C."/>
        </authorList>
    </citation>
    <scope>NUCLEOTIDE SEQUENCE [LARGE SCALE GENOMIC DNA]</scope>
    <source>
        <strain evidence="5 6">Pr1d</strain>
    </source>
</reference>
<dbReference type="Proteomes" id="UP000323917">
    <property type="component" value="Chromosome"/>
</dbReference>
<dbReference type="CDD" id="cd02966">
    <property type="entry name" value="TlpA_like_family"/>
    <property type="match status" value="1"/>
</dbReference>
<evidence type="ECO:0000256" key="1">
    <source>
        <dbReference type="ARBA" id="ARBA00004196"/>
    </source>
</evidence>
<sequence>MPSSKRTTTGWGEILGFALLATALAVIVWPRGSTGSLIAEGTPMPELMAEGWVNSSTAPSPASLRGEVVLVDCWATWCPPCRESLPKLAKLYGKYQPLGVEFIGLTPEGGSAHQAVKNYMATVPGFDWPVGYGANPTLDMLGIQFFPTLILFNKEGRAVWSSTSTYGLEDALDAELGKRG</sequence>
<dbReference type="OrthoDB" id="288837at2"/>
<dbReference type="EMBL" id="CP042913">
    <property type="protein sequence ID" value="QEG34485.1"/>
    <property type="molecule type" value="Genomic_DNA"/>
</dbReference>
<dbReference type="InterPro" id="IPR050553">
    <property type="entry name" value="Thioredoxin_ResA/DsbE_sf"/>
</dbReference>